<dbReference type="Proteomes" id="UP000004386">
    <property type="component" value="Unassembled WGS sequence"/>
</dbReference>
<dbReference type="InterPro" id="IPR007842">
    <property type="entry name" value="HEPN_dom"/>
</dbReference>
<dbReference type="InterPro" id="IPR052548">
    <property type="entry name" value="Type_VII_TA_antitoxin"/>
</dbReference>
<dbReference type="Gene3D" id="3.30.460.10">
    <property type="entry name" value="Beta Polymerase, domain 2"/>
    <property type="match status" value="1"/>
</dbReference>
<proteinExistence type="predicted"/>
<comment type="caution">
    <text evidence="2">The sequence shown here is derived from an EMBL/GenBank/DDBJ whole genome shotgun (WGS) entry which is preliminary data.</text>
</comment>
<organism evidence="2 3">
    <name type="scientific">Brucella intermedia LMG 3301</name>
    <dbReference type="NCBI Taxonomy" id="641118"/>
    <lineage>
        <taxon>Bacteria</taxon>
        <taxon>Pseudomonadati</taxon>
        <taxon>Pseudomonadota</taxon>
        <taxon>Alphaproteobacteria</taxon>
        <taxon>Hyphomicrobiales</taxon>
        <taxon>Brucellaceae</taxon>
        <taxon>Brucella/Ochrobactrum group</taxon>
        <taxon>Brucella</taxon>
    </lineage>
</organism>
<name>C4WJH9_9HYPH</name>
<dbReference type="SUPFAM" id="SSF81301">
    <property type="entry name" value="Nucleotidyltransferase"/>
    <property type="match status" value="1"/>
</dbReference>
<dbReference type="PANTHER" id="PTHR33933">
    <property type="entry name" value="NUCLEOTIDYLTRANSFERASE"/>
    <property type="match status" value="1"/>
</dbReference>
<gene>
    <name evidence="2" type="ORF">OINT_1000559</name>
</gene>
<dbReference type="InterPro" id="IPR043519">
    <property type="entry name" value="NT_sf"/>
</dbReference>
<dbReference type="PROSITE" id="PS50910">
    <property type="entry name" value="HEPN"/>
    <property type="match status" value="1"/>
</dbReference>
<dbReference type="HOGENOM" id="CLU_051494_0_0_5"/>
<reference evidence="2 3" key="1">
    <citation type="submission" date="2009-05" db="EMBL/GenBank/DDBJ databases">
        <authorList>
            <person name="Setubal J.C."/>
            <person name="Boyle S."/>
            <person name="Crasta O.R."/>
            <person name="Gillespie J.J."/>
            <person name="Kenyon R.W."/>
            <person name="Lu J."/>
            <person name="Mane S."/>
            <person name="Nagrani S."/>
            <person name="Shallom J.M."/>
            <person name="Shallom S."/>
            <person name="Shukla M."/>
            <person name="Snyder E.E."/>
            <person name="Sobral B.W."/>
            <person name="Wattam A.R."/>
            <person name="Will R."/>
            <person name="Williams K."/>
            <person name="Yoo H."/>
            <person name="Munk C."/>
            <person name="Tapia R."/>
            <person name="Green L."/>
            <person name="Rogers Y."/>
            <person name="Detter J.C."/>
            <person name="Bruce D."/>
            <person name="Brettin T.S."/>
            <person name="Tsolis R."/>
        </authorList>
    </citation>
    <scope>NUCLEOTIDE SEQUENCE [LARGE SCALE GENOMIC DNA]</scope>
    <source>
        <strain evidence="2 3">LMG 3301</strain>
    </source>
</reference>
<dbReference type="EMBL" id="ACQA01000001">
    <property type="protein sequence ID" value="EEQ95207.1"/>
    <property type="molecule type" value="Genomic_DNA"/>
</dbReference>
<dbReference type="Gene3D" id="1.20.120.330">
    <property type="entry name" value="Nucleotidyltransferases domain 2"/>
    <property type="match status" value="1"/>
</dbReference>
<dbReference type="SMART" id="SM00748">
    <property type="entry name" value="HEPN"/>
    <property type="match status" value="1"/>
</dbReference>
<dbReference type="Pfam" id="PF18765">
    <property type="entry name" value="Polbeta"/>
    <property type="match status" value="1"/>
</dbReference>
<dbReference type="InterPro" id="IPR041633">
    <property type="entry name" value="Polbeta"/>
</dbReference>
<sequence length="305" mass="35868">MHPVLMKDRIDHLPHVKQHELQRVLEILFEEFDDALKEGSAEFKKRGRILKIILFGSYARGTQVDEPHTGKGYRSDFDLLIIVNNRKLAEFETYWHKAEDRLMRLRDVQTPVNFIVHSLREVNTRIKEGRYFFTDIRREGIVLYELEPEPLAQPGTPNPDDAYRVAKEYFDDRLPHAQSFTEGAEFYLGKGRFKEGAFLLHQAIEQAYSTFLLVTTNYSPASHNLKFLRRLSEGQQNELAKAWPQDQQRYKAWFNIVNEAYVKARYSPHFDITEEALLWLLKQTNLLIAQIEQLCSQHLDKMRAT</sequence>
<dbReference type="Pfam" id="PF05168">
    <property type="entry name" value="HEPN"/>
    <property type="match status" value="1"/>
</dbReference>
<protein>
    <recommendedName>
        <fullName evidence="1">HEPN domain-containing protein</fullName>
    </recommendedName>
</protein>
<dbReference type="CDD" id="cd05403">
    <property type="entry name" value="NT_KNTase_like"/>
    <property type="match status" value="1"/>
</dbReference>
<dbReference type="SUPFAM" id="SSF81593">
    <property type="entry name" value="Nucleotidyltransferase substrate binding subunit/domain"/>
    <property type="match status" value="1"/>
</dbReference>
<evidence type="ECO:0000259" key="1">
    <source>
        <dbReference type="PROSITE" id="PS50910"/>
    </source>
</evidence>
<dbReference type="AlphaFoldDB" id="C4WJH9"/>
<feature type="domain" description="HEPN" evidence="1">
    <location>
        <begin position="174"/>
        <end position="294"/>
    </location>
</feature>
<accession>C4WJH9</accession>
<dbReference type="PANTHER" id="PTHR33933:SF1">
    <property type="entry name" value="PROTEIN ADENYLYLTRANSFERASE MNTA-RELATED"/>
    <property type="match status" value="1"/>
</dbReference>
<evidence type="ECO:0000313" key="2">
    <source>
        <dbReference type="EMBL" id="EEQ95207.1"/>
    </source>
</evidence>
<evidence type="ECO:0000313" key="3">
    <source>
        <dbReference type="Proteomes" id="UP000004386"/>
    </source>
</evidence>